<feature type="region of interest" description="Disordered" evidence="1">
    <location>
        <begin position="35"/>
        <end position="54"/>
    </location>
</feature>
<dbReference type="PANTHER" id="PTHR36847:SF1">
    <property type="entry name" value="AMIDOLIGASE ENZYME"/>
    <property type="match status" value="1"/>
</dbReference>
<dbReference type="AlphaFoldDB" id="A0A8H4P5Y8"/>
<dbReference type="PANTHER" id="PTHR36847">
    <property type="entry name" value="AMIDOLIGASE ENZYME"/>
    <property type="match status" value="1"/>
</dbReference>
<evidence type="ECO:0000313" key="3">
    <source>
        <dbReference type="Proteomes" id="UP000554235"/>
    </source>
</evidence>
<dbReference type="InterPro" id="IPR022025">
    <property type="entry name" value="Amidoligase_2"/>
</dbReference>
<sequence length="472" mass="52317">MASSTINREPWLARFFSCSPASLIFSRRYQHLPNEPQLPCRERQPPTRRTSMSTPNSICVGIELEFLVALQQPDSGVVDGESRWTCPSSEKASQGLVTGDFQAFEAPCIHKVCESIASNGVAVSCNLMPPLTPNPERVPGTTVLPLTKGSGIRVWNKEAAASKSGIVSRSDYWFVVPERHITLDCVSKSGKTPSDKYDWFGTELNSPILTHPQEFSQGLPTLRKCLTAVQDKMVVALNSGCGLHLHVNDAGSMDLPTAKRITSLVWLLEDALLYPLCHPFRSASPYSARVSVESTIAMGDGEPVVHGEGAAHIAALVTIVEKLKDRKKVDKALVGAMKRLWAEPNLASLGRALRKFDEGPVHTTTRCALVVSKYDTIEFRYPESMFDVDFISGWADLVRHLYAVAMRSQTEFIQILCRVYELVTRDQVPGWPAMMEAVEFKTDLNRWQRRLDQYSGLLSNLDKQGILPQVGS</sequence>
<proteinExistence type="predicted"/>
<dbReference type="EMBL" id="JAADYS010001949">
    <property type="protein sequence ID" value="KAF4460410.1"/>
    <property type="molecule type" value="Genomic_DNA"/>
</dbReference>
<protein>
    <submittedName>
        <fullName evidence="2">Uncharacterized protein</fullName>
    </submittedName>
</protein>
<keyword evidence="3" id="KW-1185">Reference proteome</keyword>
<dbReference type="Pfam" id="PF12224">
    <property type="entry name" value="Amidoligase_2"/>
    <property type="match status" value="1"/>
</dbReference>
<gene>
    <name evidence="2" type="ORF">FALBO_12804</name>
</gene>
<evidence type="ECO:0000313" key="2">
    <source>
        <dbReference type="EMBL" id="KAF4460410.1"/>
    </source>
</evidence>
<name>A0A8H4P5Y8_9HYPO</name>
<dbReference type="Proteomes" id="UP000554235">
    <property type="component" value="Unassembled WGS sequence"/>
</dbReference>
<evidence type="ECO:0000256" key="1">
    <source>
        <dbReference type="SAM" id="MobiDB-lite"/>
    </source>
</evidence>
<accession>A0A8H4P5Y8</accession>
<dbReference type="OrthoDB" id="4940520at2759"/>
<reference evidence="2 3" key="1">
    <citation type="submission" date="2020-01" db="EMBL/GenBank/DDBJ databases">
        <title>Identification and distribution of gene clusters putatively required for synthesis of sphingolipid metabolism inhibitors in phylogenetically diverse species of the filamentous fungus Fusarium.</title>
        <authorList>
            <person name="Kim H.-S."/>
            <person name="Busman M."/>
            <person name="Brown D.W."/>
            <person name="Divon H."/>
            <person name="Uhlig S."/>
            <person name="Proctor R.H."/>
        </authorList>
    </citation>
    <scope>NUCLEOTIDE SEQUENCE [LARGE SCALE GENOMIC DNA]</scope>
    <source>
        <strain evidence="2 3">NRRL 20459</strain>
    </source>
</reference>
<comment type="caution">
    <text evidence="2">The sequence shown here is derived from an EMBL/GenBank/DDBJ whole genome shotgun (WGS) entry which is preliminary data.</text>
</comment>
<organism evidence="2 3">
    <name type="scientific">Fusarium albosuccineum</name>
    <dbReference type="NCBI Taxonomy" id="1237068"/>
    <lineage>
        <taxon>Eukaryota</taxon>
        <taxon>Fungi</taxon>
        <taxon>Dikarya</taxon>
        <taxon>Ascomycota</taxon>
        <taxon>Pezizomycotina</taxon>
        <taxon>Sordariomycetes</taxon>
        <taxon>Hypocreomycetidae</taxon>
        <taxon>Hypocreales</taxon>
        <taxon>Nectriaceae</taxon>
        <taxon>Fusarium</taxon>
        <taxon>Fusarium decemcellulare species complex</taxon>
    </lineage>
</organism>